<name>A0A5N5WHA0_9EURO</name>
<gene>
    <name evidence="1" type="ORF">BDV29DRAFT_186918</name>
</gene>
<sequence>MLLVFQSCVHQNPQDLDLLFRLNALPFDGKGLLFQFIGLRGEVYDGGFLRLESRSAPPFPVDCLFDDRLNSFPVASGGWPGHPCGKIIHESCYEFEVSSEGSEGSFSPLDVSSPEISTKAIAPPWLSICLCTKSALKKRNRIGSLLYTLPYSPYSVRRPVI</sequence>
<dbReference type="OrthoDB" id="10571522at2759"/>
<proteinExistence type="predicted"/>
<dbReference type="EMBL" id="ML732689">
    <property type="protein sequence ID" value="KAB8067025.1"/>
    <property type="molecule type" value="Genomic_DNA"/>
</dbReference>
<evidence type="ECO:0000313" key="2">
    <source>
        <dbReference type="Proteomes" id="UP000326565"/>
    </source>
</evidence>
<keyword evidence="2" id="KW-1185">Reference proteome</keyword>
<evidence type="ECO:0000313" key="1">
    <source>
        <dbReference type="EMBL" id="KAB8067025.1"/>
    </source>
</evidence>
<reference evidence="1 2" key="1">
    <citation type="submission" date="2019-04" db="EMBL/GenBank/DDBJ databases">
        <title>Friends and foes A comparative genomics study of 23 Aspergillus species from section Flavi.</title>
        <authorList>
            <consortium name="DOE Joint Genome Institute"/>
            <person name="Kjaerbolling I."/>
            <person name="Vesth T."/>
            <person name="Frisvad J.C."/>
            <person name="Nybo J.L."/>
            <person name="Theobald S."/>
            <person name="Kildgaard S."/>
            <person name="Isbrandt T."/>
            <person name="Kuo A."/>
            <person name="Sato A."/>
            <person name="Lyhne E.K."/>
            <person name="Kogle M.E."/>
            <person name="Wiebenga A."/>
            <person name="Kun R.S."/>
            <person name="Lubbers R.J."/>
            <person name="Makela M.R."/>
            <person name="Barry K."/>
            <person name="Chovatia M."/>
            <person name="Clum A."/>
            <person name="Daum C."/>
            <person name="Haridas S."/>
            <person name="He G."/>
            <person name="LaButti K."/>
            <person name="Lipzen A."/>
            <person name="Mondo S."/>
            <person name="Riley R."/>
            <person name="Salamov A."/>
            <person name="Simmons B.A."/>
            <person name="Magnuson J.K."/>
            <person name="Henrissat B."/>
            <person name="Mortensen U.H."/>
            <person name="Larsen T.O."/>
            <person name="Devries R.P."/>
            <person name="Grigoriev I.V."/>
            <person name="Machida M."/>
            <person name="Baker S.E."/>
            <person name="Andersen M.R."/>
        </authorList>
    </citation>
    <scope>NUCLEOTIDE SEQUENCE [LARGE SCALE GENOMIC DNA]</scope>
    <source>
        <strain evidence="1 2">CBS 151.66</strain>
    </source>
</reference>
<dbReference type="Proteomes" id="UP000326565">
    <property type="component" value="Unassembled WGS sequence"/>
</dbReference>
<dbReference type="AlphaFoldDB" id="A0A5N5WHA0"/>
<organism evidence="1 2">
    <name type="scientific">Aspergillus leporis</name>
    <dbReference type="NCBI Taxonomy" id="41062"/>
    <lineage>
        <taxon>Eukaryota</taxon>
        <taxon>Fungi</taxon>
        <taxon>Dikarya</taxon>
        <taxon>Ascomycota</taxon>
        <taxon>Pezizomycotina</taxon>
        <taxon>Eurotiomycetes</taxon>
        <taxon>Eurotiomycetidae</taxon>
        <taxon>Eurotiales</taxon>
        <taxon>Aspergillaceae</taxon>
        <taxon>Aspergillus</taxon>
        <taxon>Aspergillus subgen. Circumdati</taxon>
    </lineage>
</organism>
<accession>A0A5N5WHA0</accession>
<protein>
    <submittedName>
        <fullName evidence="1">Uncharacterized protein</fullName>
    </submittedName>
</protein>